<keyword evidence="4" id="KW-1185">Reference proteome</keyword>
<gene>
    <name evidence="3" type="ORF">ACFQZM_17960</name>
</gene>
<feature type="compositionally biased region" description="Basic and acidic residues" evidence="1">
    <location>
        <begin position="144"/>
        <end position="160"/>
    </location>
</feature>
<feature type="region of interest" description="Disordered" evidence="1">
    <location>
        <begin position="513"/>
        <end position="534"/>
    </location>
</feature>
<evidence type="ECO:0000259" key="2">
    <source>
        <dbReference type="Pfam" id="PF01345"/>
    </source>
</evidence>
<comment type="caution">
    <text evidence="3">The sequence shown here is derived from an EMBL/GenBank/DDBJ whole genome shotgun (WGS) entry which is preliminary data.</text>
</comment>
<dbReference type="EMBL" id="JBHTGP010000010">
    <property type="protein sequence ID" value="MFD0686391.1"/>
    <property type="molecule type" value="Genomic_DNA"/>
</dbReference>
<protein>
    <submittedName>
        <fullName evidence="3">DUF11 domain-containing protein</fullName>
    </submittedName>
</protein>
<accession>A0ABW2XIS1</accession>
<feature type="region of interest" description="Disordered" evidence="1">
    <location>
        <begin position="260"/>
        <end position="279"/>
    </location>
</feature>
<dbReference type="SUPFAM" id="SSF49401">
    <property type="entry name" value="Bacterial adhesins"/>
    <property type="match status" value="1"/>
</dbReference>
<feature type="region of interest" description="Disordered" evidence="1">
    <location>
        <begin position="127"/>
        <end position="170"/>
    </location>
</feature>
<dbReference type="InterPro" id="IPR001434">
    <property type="entry name" value="OmcB-like_DUF11"/>
</dbReference>
<proteinExistence type="predicted"/>
<dbReference type="RefSeq" id="WP_131763299.1">
    <property type="nucleotide sequence ID" value="NZ_CAACUY010000317.1"/>
</dbReference>
<dbReference type="Proteomes" id="UP001597063">
    <property type="component" value="Unassembled WGS sequence"/>
</dbReference>
<evidence type="ECO:0000256" key="1">
    <source>
        <dbReference type="SAM" id="MobiDB-lite"/>
    </source>
</evidence>
<name>A0ABW2XIS1_9ACTN</name>
<dbReference type="NCBIfam" id="TIGR01451">
    <property type="entry name" value="B_ant_repeat"/>
    <property type="match status" value="2"/>
</dbReference>
<dbReference type="InterPro" id="IPR047589">
    <property type="entry name" value="DUF11_rpt"/>
</dbReference>
<dbReference type="Gene3D" id="2.60.120.260">
    <property type="entry name" value="Galactose-binding domain-like"/>
    <property type="match status" value="1"/>
</dbReference>
<organism evidence="3 4">
    <name type="scientific">Actinomadura fibrosa</name>
    <dbReference type="NCBI Taxonomy" id="111802"/>
    <lineage>
        <taxon>Bacteria</taxon>
        <taxon>Bacillati</taxon>
        <taxon>Actinomycetota</taxon>
        <taxon>Actinomycetes</taxon>
        <taxon>Streptosporangiales</taxon>
        <taxon>Thermomonosporaceae</taxon>
        <taxon>Actinomadura</taxon>
    </lineage>
</organism>
<dbReference type="Gene3D" id="2.60.40.740">
    <property type="match status" value="1"/>
</dbReference>
<dbReference type="Pfam" id="PF01345">
    <property type="entry name" value="DUF11"/>
    <property type="match status" value="1"/>
</dbReference>
<dbReference type="Gene3D" id="2.60.40.1170">
    <property type="entry name" value="Mu homology domain, subdomain B"/>
    <property type="match status" value="1"/>
</dbReference>
<feature type="domain" description="DUF11" evidence="2">
    <location>
        <begin position="367"/>
        <end position="465"/>
    </location>
</feature>
<sequence length="615" mass="65467">MAVPQNPRPGGCGEHVRLVNGSFEDVERTTVGEGEMKFILDATRAGNGDGKPWVPGWKTTARDHMIEIWGDRYKDAQYGAVPAKDGKRFAELNANYRSTLYQDVSTRPGTTLYWRLWHRGRRGKDTMQVKIGPAPSGQEPFRPNNDDRDRNLTDDRDAWGEHSNTYTVPDGQETTRFAFVSVSSTGGDTIGNFLDGISFGTAPCVVLTKKAIPTGGDAKAGDVITYEVTAVNEGGSPAAELVLADPVPPGTTYVPGSLRIVSGPGAGQDPLTDRPGDDRAYHDQAGRRVVFHLGDGATPARGGSLKHSGDLPGGTTVQFQVRVDHTAQPIENQATATYRNAQAPPAEQSKTSTSNAVLTPVAQSVRLELHKAADRLQTAVGEVITFHLVLTNAGPSQATGVKVTDRLPRQLRYLSAAPTTGAYDPATGIWSIDTLAARATARLELRAIVTAPGPIRNRATATANESKPGTGTGAELLVCAHRRPPCTPGHGTGGGGCGGDWDPTQTCPDPDTCGHTASGHTSPGAGWQQSDGKSLHIDVDTSSGEFTTTPHYVASIGSSGGSQWLLRGAHGIYDATPTGFRLNLYWTEQDPLTPQTAEQYGWYVNWIGHQAPSRP</sequence>
<reference evidence="4" key="1">
    <citation type="journal article" date="2019" name="Int. J. Syst. Evol. Microbiol.">
        <title>The Global Catalogue of Microorganisms (GCM) 10K type strain sequencing project: providing services to taxonomists for standard genome sequencing and annotation.</title>
        <authorList>
            <consortium name="The Broad Institute Genomics Platform"/>
            <consortium name="The Broad Institute Genome Sequencing Center for Infectious Disease"/>
            <person name="Wu L."/>
            <person name="Ma J."/>
        </authorList>
    </citation>
    <scope>NUCLEOTIDE SEQUENCE [LARGE SCALE GENOMIC DNA]</scope>
    <source>
        <strain evidence="4">JCM 9371</strain>
    </source>
</reference>
<evidence type="ECO:0000313" key="4">
    <source>
        <dbReference type="Proteomes" id="UP001597063"/>
    </source>
</evidence>
<dbReference type="InterPro" id="IPR051172">
    <property type="entry name" value="Chlamydia_OmcB"/>
</dbReference>
<dbReference type="PANTHER" id="PTHR34819">
    <property type="entry name" value="LARGE CYSTEINE-RICH PERIPLASMIC PROTEIN OMCB"/>
    <property type="match status" value="1"/>
</dbReference>
<evidence type="ECO:0000313" key="3">
    <source>
        <dbReference type="EMBL" id="MFD0686391.1"/>
    </source>
</evidence>
<feature type="region of interest" description="Disordered" evidence="1">
    <location>
        <begin position="294"/>
        <end position="315"/>
    </location>
</feature>
<dbReference type="InterPro" id="IPR008966">
    <property type="entry name" value="Adhesion_dom_sf"/>
</dbReference>